<evidence type="ECO:0000256" key="3">
    <source>
        <dbReference type="ARBA" id="ARBA00009370"/>
    </source>
</evidence>
<dbReference type="InterPro" id="IPR036286">
    <property type="entry name" value="LexA/Signal_pep-like_sf"/>
</dbReference>
<feature type="domain" description="Peptidase S26" evidence="9">
    <location>
        <begin position="24"/>
        <end position="166"/>
    </location>
</feature>
<dbReference type="AlphaFoldDB" id="A0A1H1BQN5"/>
<dbReference type="GO" id="GO:0004252">
    <property type="term" value="F:serine-type endopeptidase activity"/>
    <property type="evidence" value="ECO:0007669"/>
    <property type="project" value="InterPro"/>
</dbReference>
<dbReference type="PANTHER" id="PTHR43390:SF1">
    <property type="entry name" value="CHLOROPLAST PROCESSING PEPTIDASE"/>
    <property type="match status" value="1"/>
</dbReference>
<proteinExistence type="inferred from homology"/>
<keyword evidence="11" id="KW-1185">Reference proteome</keyword>
<dbReference type="InterPro" id="IPR019756">
    <property type="entry name" value="Pept_S26A_signal_pept_1_Ser-AS"/>
</dbReference>
<dbReference type="Pfam" id="PF10502">
    <property type="entry name" value="Peptidase_S26"/>
    <property type="match status" value="1"/>
</dbReference>
<evidence type="ECO:0000313" key="10">
    <source>
        <dbReference type="EMBL" id="SDQ54284.1"/>
    </source>
</evidence>
<feature type="active site" evidence="7">
    <location>
        <position position="48"/>
    </location>
</feature>
<keyword evidence="8" id="KW-0472">Membrane</keyword>
<evidence type="ECO:0000256" key="1">
    <source>
        <dbReference type="ARBA" id="ARBA00000677"/>
    </source>
</evidence>
<dbReference type="InterPro" id="IPR000223">
    <property type="entry name" value="Pept_S26A_signal_pept_1"/>
</dbReference>
<dbReference type="NCBIfam" id="TIGR02227">
    <property type="entry name" value="sigpep_I_bact"/>
    <property type="match status" value="1"/>
</dbReference>
<keyword evidence="6 8" id="KW-0378">Hydrolase</keyword>
<evidence type="ECO:0000256" key="7">
    <source>
        <dbReference type="PIRSR" id="PIRSR600223-1"/>
    </source>
</evidence>
<keyword evidence="8" id="KW-0812">Transmembrane</keyword>
<evidence type="ECO:0000256" key="5">
    <source>
        <dbReference type="ARBA" id="ARBA00022670"/>
    </source>
</evidence>
<gene>
    <name evidence="10" type="ORF">SAMN04489742_1523</name>
</gene>
<sequence length="172" mass="18556">MPTGAAQRPSVSSPRKRRGRAGLVLLGLASLLAIRIWVMEPAVVDSDSMEPTLHPGSLVFVFKAAPQLSGIHPGDVVVFQSPQDNSMMIKRVVAVGNQTVEVRDAVLYVDGFAPDEPFVDHESIDGTHFSLRRIPPGEVFVMGDNRERSIDSRDFGTLPLSSLQGLVLGAGR</sequence>
<keyword evidence="8" id="KW-1133">Transmembrane helix</keyword>
<dbReference type="EMBL" id="FNKH01000002">
    <property type="protein sequence ID" value="SDQ54284.1"/>
    <property type="molecule type" value="Genomic_DNA"/>
</dbReference>
<dbReference type="GO" id="GO:0009003">
    <property type="term" value="F:signal peptidase activity"/>
    <property type="evidence" value="ECO:0007669"/>
    <property type="project" value="UniProtKB-EC"/>
</dbReference>
<keyword evidence="5 8" id="KW-0645">Protease</keyword>
<evidence type="ECO:0000259" key="9">
    <source>
        <dbReference type="Pfam" id="PF10502"/>
    </source>
</evidence>
<dbReference type="Proteomes" id="UP000181917">
    <property type="component" value="Unassembled WGS sequence"/>
</dbReference>
<dbReference type="OrthoDB" id="9815782at2"/>
<dbReference type="RefSeq" id="WP_074699897.1">
    <property type="nucleotide sequence ID" value="NZ_CP018863.1"/>
</dbReference>
<dbReference type="InterPro" id="IPR019533">
    <property type="entry name" value="Peptidase_S26"/>
</dbReference>
<comment type="catalytic activity">
    <reaction evidence="1 8">
        <text>Cleavage of hydrophobic, N-terminal signal or leader sequences from secreted and periplasmic proteins.</text>
        <dbReference type="EC" id="3.4.21.89"/>
    </reaction>
</comment>
<accession>A0A1H1BQN5</accession>
<protein>
    <recommendedName>
        <fullName evidence="4 8">Signal peptidase I</fullName>
        <ecNumber evidence="4 8">3.4.21.89</ecNumber>
    </recommendedName>
</protein>
<dbReference type="PRINTS" id="PR00727">
    <property type="entry name" value="LEADERPTASE"/>
</dbReference>
<dbReference type="KEGG" id="acry:AC20117_09740"/>
<feature type="active site" evidence="7">
    <location>
        <position position="90"/>
    </location>
</feature>
<dbReference type="GO" id="GO:0006465">
    <property type="term" value="P:signal peptide processing"/>
    <property type="evidence" value="ECO:0007669"/>
    <property type="project" value="InterPro"/>
</dbReference>
<comment type="subcellular location">
    <subcellularLocation>
        <location evidence="2">Cell membrane</location>
        <topology evidence="2">Single-pass type II membrane protein</topology>
    </subcellularLocation>
    <subcellularLocation>
        <location evidence="8">Membrane</location>
        <topology evidence="8">Single-pass type II membrane protein</topology>
    </subcellularLocation>
</comment>
<name>A0A1H1BQN5_9MICC</name>
<dbReference type="PANTHER" id="PTHR43390">
    <property type="entry name" value="SIGNAL PEPTIDASE I"/>
    <property type="match status" value="1"/>
</dbReference>
<evidence type="ECO:0000256" key="2">
    <source>
        <dbReference type="ARBA" id="ARBA00004401"/>
    </source>
</evidence>
<dbReference type="EC" id="3.4.21.89" evidence="4 8"/>
<evidence type="ECO:0000256" key="8">
    <source>
        <dbReference type="RuleBase" id="RU362042"/>
    </source>
</evidence>
<dbReference type="Gene3D" id="2.10.109.10">
    <property type="entry name" value="Umud Fragment, subunit A"/>
    <property type="match status" value="1"/>
</dbReference>
<evidence type="ECO:0000256" key="6">
    <source>
        <dbReference type="ARBA" id="ARBA00022801"/>
    </source>
</evidence>
<dbReference type="PROSITE" id="PS00761">
    <property type="entry name" value="SPASE_I_3"/>
    <property type="match status" value="1"/>
</dbReference>
<dbReference type="CDD" id="cd06530">
    <property type="entry name" value="S26_SPase_I"/>
    <property type="match status" value="1"/>
</dbReference>
<dbReference type="GO" id="GO:0005886">
    <property type="term" value="C:plasma membrane"/>
    <property type="evidence" value="ECO:0007669"/>
    <property type="project" value="UniProtKB-SubCell"/>
</dbReference>
<evidence type="ECO:0000256" key="4">
    <source>
        <dbReference type="ARBA" id="ARBA00013208"/>
    </source>
</evidence>
<dbReference type="SUPFAM" id="SSF51306">
    <property type="entry name" value="LexA/Signal peptidase"/>
    <property type="match status" value="1"/>
</dbReference>
<feature type="transmembrane region" description="Helical" evidence="8">
    <location>
        <begin position="21"/>
        <end position="38"/>
    </location>
</feature>
<organism evidence="10 11">
    <name type="scientific">Crystallibacter crystallopoietes</name>
    <dbReference type="NCBI Taxonomy" id="37928"/>
    <lineage>
        <taxon>Bacteria</taxon>
        <taxon>Bacillati</taxon>
        <taxon>Actinomycetota</taxon>
        <taxon>Actinomycetes</taxon>
        <taxon>Micrococcales</taxon>
        <taxon>Micrococcaceae</taxon>
        <taxon>Crystallibacter</taxon>
    </lineage>
</organism>
<dbReference type="InterPro" id="IPR019758">
    <property type="entry name" value="Pept_S26A_signal_pept_1_CS"/>
</dbReference>
<dbReference type="PROSITE" id="PS00501">
    <property type="entry name" value="SPASE_I_1"/>
    <property type="match status" value="1"/>
</dbReference>
<comment type="similarity">
    <text evidence="3 8">Belongs to the peptidase S26 family.</text>
</comment>
<reference evidence="10 11" key="1">
    <citation type="submission" date="2016-10" db="EMBL/GenBank/DDBJ databases">
        <authorList>
            <person name="de Groot N.N."/>
        </authorList>
    </citation>
    <scope>NUCLEOTIDE SEQUENCE [LARGE SCALE GENOMIC DNA]</scope>
    <source>
        <strain evidence="10 11">DSM 20117</strain>
    </source>
</reference>
<evidence type="ECO:0000313" key="11">
    <source>
        <dbReference type="Proteomes" id="UP000181917"/>
    </source>
</evidence>
<dbReference type="STRING" id="37928.SAMN04489742_1523"/>